<feature type="domain" description="PAS" evidence="1">
    <location>
        <begin position="5"/>
        <end position="65"/>
    </location>
</feature>
<dbReference type="KEGG" id="plig:NAG76_01415"/>
<dbReference type="NCBIfam" id="TIGR00229">
    <property type="entry name" value="sensory_box"/>
    <property type="match status" value="1"/>
</dbReference>
<dbReference type="CDD" id="cd00130">
    <property type="entry name" value="PAS"/>
    <property type="match status" value="1"/>
</dbReference>
<dbReference type="SUPFAM" id="SSF55785">
    <property type="entry name" value="PYP-like sensor domain (PAS domain)"/>
    <property type="match status" value="1"/>
</dbReference>
<accession>A0A9J6ZGT5</accession>
<evidence type="ECO:0000259" key="1">
    <source>
        <dbReference type="PROSITE" id="PS50112"/>
    </source>
</evidence>
<evidence type="ECO:0000313" key="3">
    <source>
        <dbReference type="EMBL" id="URN94945.1"/>
    </source>
</evidence>
<reference evidence="3" key="1">
    <citation type="submission" date="2022-05" db="EMBL/GenBank/DDBJ databases">
        <title>Novel bacterial taxa in a minimal lignocellulolytic consortium and its capacity to transform plastics disclosed by genome-resolved metagenomics.</title>
        <authorList>
            <person name="Rodriguez C.A.D."/>
            <person name="Diaz-Garcia L."/>
            <person name="Herrera K."/>
            <person name="Tarazona N.A."/>
            <person name="Sproer C."/>
            <person name="Overmann J."/>
            <person name="Jimenez D.J."/>
        </authorList>
    </citation>
    <scope>NUCLEOTIDE SEQUENCE</scope>
    <source>
        <strain evidence="3">MAG5</strain>
    </source>
</reference>
<dbReference type="InterPro" id="IPR037522">
    <property type="entry name" value="HD_GYP_dom"/>
</dbReference>
<dbReference type="Pfam" id="PF00989">
    <property type="entry name" value="PAS"/>
    <property type="match status" value="1"/>
</dbReference>
<dbReference type="Gene3D" id="1.10.3210.10">
    <property type="entry name" value="Hypothetical protein af1432"/>
    <property type="match status" value="1"/>
</dbReference>
<dbReference type="PROSITE" id="PS51832">
    <property type="entry name" value="HD_GYP"/>
    <property type="match status" value="1"/>
</dbReference>
<dbReference type="SMART" id="SM00091">
    <property type="entry name" value="PAS"/>
    <property type="match status" value="1"/>
</dbReference>
<dbReference type="SUPFAM" id="SSF109604">
    <property type="entry name" value="HD-domain/PDEase-like"/>
    <property type="match status" value="1"/>
</dbReference>
<name>A0A9J6ZGT5_9BACL</name>
<dbReference type="Pfam" id="PF13487">
    <property type="entry name" value="HD_5"/>
    <property type="match status" value="1"/>
</dbReference>
<dbReference type="EMBL" id="CP097899">
    <property type="protein sequence ID" value="URN94945.1"/>
    <property type="molecule type" value="Genomic_DNA"/>
</dbReference>
<organism evidence="3 4">
    <name type="scientific">Candidatus Pristimantibacillus lignocellulolyticus</name>
    <dbReference type="NCBI Taxonomy" id="2994561"/>
    <lineage>
        <taxon>Bacteria</taxon>
        <taxon>Bacillati</taxon>
        <taxon>Bacillota</taxon>
        <taxon>Bacilli</taxon>
        <taxon>Bacillales</taxon>
        <taxon>Paenibacillaceae</taxon>
        <taxon>Candidatus Pristimantibacillus</taxon>
    </lineage>
</organism>
<dbReference type="InterPro" id="IPR013767">
    <property type="entry name" value="PAS_fold"/>
</dbReference>
<gene>
    <name evidence="3" type="ORF">NAG76_01415</name>
</gene>
<dbReference type="PROSITE" id="PS50112">
    <property type="entry name" value="PAS"/>
    <property type="match status" value="1"/>
</dbReference>
<dbReference type="InterPro" id="IPR003607">
    <property type="entry name" value="HD/PDEase_dom"/>
</dbReference>
<dbReference type="SMART" id="SM00471">
    <property type="entry name" value="HDc"/>
    <property type="match status" value="1"/>
</dbReference>
<dbReference type="Proteomes" id="UP001056756">
    <property type="component" value="Chromosome"/>
</dbReference>
<proteinExistence type="predicted"/>
<dbReference type="InterPro" id="IPR052020">
    <property type="entry name" value="Cyclic_di-GMP/3'3'-cGAMP_PDE"/>
</dbReference>
<dbReference type="Gene3D" id="3.30.450.20">
    <property type="entry name" value="PAS domain"/>
    <property type="match status" value="1"/>
</dbReference>
<sequence>MNNTQESLMSHFNQLLTLADAVIVTDVNHRICLVNDAYEQITGYKEQDIIGKKAGILKTKLTPADTYLQMKSSLNMHQPWSGVFTNRKICGELWHSSITITPYLIDDEVYFVGVFRVLEDLERGYYLDENRVRQLQGSLLKVLAISCEIRDPGIENHLIRVQDLTELLVVRHNERMNLQMSHHYTSQMVNASIMHDIGKSAIPEGILYKPGSLAPYERTIIEMHTQIGVDILTKIYGELDDELFENEFSVAKNVILHHHEKWNGEGYPFKLKGEDIPFEARIVSVVDVYDALTTKRPYKEKWTQKAAIELIIEQSGKHFDPEIVASFISLYEDGSLDADE</sequence>
<dbReference type="PANTHER" id="PTHR45228:SF8">
    <property type="entry name" value="TWO-COMPONENT RESPONSE REGULATOR-RELATED"/>
    <property type="match status" value="1"/>
</dbReference>
<protein>
    <submittedName>
        <fullName evidence="3">HD domain-containing protein</fullName>
    </submittedName>
</protein>
<dbReference type="GO" id="GO:0006355">
    <property type="term" value="P:regulation of DNA-templated transcription"/>
    <property type="evidence" value="ECO:0007669"/>
    <property type="project" value="InterPro"/>
</dbReference>
<feature type="domain" description="HD-GYP" evidence="2">
    <location>
        <begin position="132"/>
        <end position="340"/>
    </location>
</feature>
<dbReference type="CDD" id="cd00077">
    <property type="entry name" value="HDc"/>
    <property type="match status" value="1"/>
</dbReference>
<dbReference type="PANTHER" id="PTHR45228">
    <property type="entry name" value="CYCLIC DI-GMP PHOSPHODIESTERASE TM_0186-RELATED"/>
    <property type="match status" value="1"/>
</dbReference>
<evidence type="ECO:0000259" key="2">
    <source>
        <dbReference type="PROSITE" id="PS51832"/>
    </source>
</evidence>
<dbReference type="InterPro" id="IPR035965">
    <property type="entry name" value="PAS-like_dom_sf"/>
</dbReference>
<evidence type="ECO:0000313" key="4">
    <source>
        <dbReference type="Proteomes" id="UP001056756"/>
    </source>
</evidence>
<dbReference type="InterPro" id="IPR000014">
    <property type="entry name" value="PAS"/>
</dbReference>
<dbReference type="AlphaFoldDB" id="A0A9J6ZGT5"/>